<proteinExistence type="predicted"/>
<dbReference type="OrthoDB" id="536211at2759"/>
<keyword evidence="2" id="KW-0378">Hydrolase</keyword>
<dbReference type="InterPro" id="IPR001279">
    <property type="entry name" value="Metallo-B-lactamas"/>
</dbReference>
<reference evidence="2" key="1">
    <citation type="journal article" date="2020" name="Stud. Mycol.">
        <title>101 Dothideomycetes genomes: a test case for predicting lifestyles and emergence of pathogens.</title>
        <authorList>
            <person name="Haridas S."/>
            <person name="Albert R."/>
            <person name="Binder M."/>
            <person name="Bloem J."/>
            <person name="Labutti K."/>
            <person name="Salamov A."/>
            <person name="Andreopoulos B."/>
            <person name="Baker S."/>
            <person name="Barry K."/>
            <person name="Bills G."/>
            <person name="Bluhm B."/>
            <person name="Cannon C."/>
            <person name="Castanera R."/>
            <person name="Culley D."/>
            <person name="Daum C."/>
            <person name="Ezra D."/>
            <person name="Gonzalez J."/>
            <person name="Henrissat B."/>
            <person name="Kuo A."/>
            <person name="Liang C."/>
            <person name="Lipzen A."/>
            <person name="Lutzoni F."/>
            <person name="Magnuson J."/>
            <person name="Mondo S."/>
            <person name="Nolan M."/>
            <person name="Ohm R."/>
            <person name="Pangilinan J."/>
            <person name="Park H.-J."/>
            <person name="Ramirez L."/>
            <person name="Alfaro M."/>
            <person name="Sun H."/>
            <person name="Tritt A."/>
            <person name="Yoshinaga Y."/>
            <person name="Zwiers L.-H."/>
            <person name="Turgeon B."/>
            <person name="Goodwin S."/>
            <person name="Spatafora J."/>
            <person name="Crous P."/>
            <person name="Grigoriev I."/>
        </authorList>
    </citation>
    <scope>NUCLEOTIDE SEQUENCE</scope>
    <source>
        <strain evidence="2">CBS 107.79</strain>
    </source>
</reference>
<organism evidence="2 3">
    <name type="scientific">Bimuria novae-zelandiae CBS 107.79</name>
    <dbReference type="NCBI Taxonomy" id="1447943"/>
    <lineage>
        <taxon>Eukaryota</taxon>
        <taxon>Fungi</taxon>
        <taxon>Dikarya</taxon>
        <taxon>Ascomycota</taxon>
        <taxon>Pezizomycotina</taxon>
        <taxon>Dothideomycetes</taxon>
        <taxon>Pleosporomycetidae</taxon>
        <taxon>Pleosporales</taxon>
        <taxon>Massarineae</taxon>
        <taxon>Didymosphaeriaceae</taxon>
        <taxon>Bimuria</taxon>
    </lineage>
</organism>
<dbReference type="InterPro" id="IPR050855">
    <property type="entry name" value="NDM-1-like"/>
</dbReference>
<dbReference type="EMBL" id="ML976762">
    <property type="protein sequence ID" value="KAF1965455.1"/>
    <property type="molecule type" value="Genomic_DNA"/>
</dbReference>
<dbReference type="Proteomes" id="UP000800036">
    <property type="component" value="Unassembled WGS sequence"/>
</dbReference>
<keyword evidence="3" id="KW-1185">Reference proteome</keyword>
<name>A0A6A5UKU1_9PLEO</name>
<dbReference type="GO" id="GO:0016787">
    <property type="term" value="F:hydrolase activity"/>
    <property type="evidence" value="ECO:0007669"/>
    <property type="project" value="UniProtKB-KW"/>
</dbReference>
<dbReference type="PANTHER" id="PTHR42951:SF14">
    <property type="entry name" value="METALLO-BETA-LACTAMASE SUPERFAMILY PROTEIN"/>
    <property type="match status" value="1"/>
</dbReference>
<accession>A0A6A5UKU1</accession>
<dbReference type="PANTHER" id="PTHR42951">
    <property type="entry name" value="METALLO-BETA-LACTAMASE DOMAIN-CONTAINING"/>
    <property type="match status" value="1"/>
</dbReference>
<evidence type="ECO:0000259" key="1">
    <source>
        <dbReference type="SMART" id="SM00849"/>
    </source>
</evidence>
<dbReference type="InterPro" id="IPR036866">
    <property type="entry name" value="RibonucZ/Hydroxyglut_hydro"/>
</dbReference>
<dbReference type="Gene3D" id="3.60.15.10">
    <property type="entry name" value="Ribonuclease Z/Hydroxyacylglutathione hydrolase-like"/>
    <property type="match status" value="1"/>
</dbReference>
<dbReference type="CDD" id="cd07739">
    <property type="entry name" value="metallo-hydrolase-like_MBL-fold"/>
    <property type="match status" value="1"/>
</dbReference>
<evidence type="ECO:0000313" key="3">
    <source>
        <dbReference type="Proteomes" id="UP000800036"/>
    </source>
</evidence>
<protein>
    <submittedName>
        <fullName evidence="2">Metallo-hydrolase/oxidoreductase</fullName>
    </submittedName>
</protein>
<feature type="domain" description="Metallo-beta-lactamase" evidence="1">
    <location>
        <begin position="97"/>
        <end position="293"/>
    </location>
</feature>
<sequence length="359" mass="40730">MSKHRQRRNTIESKGNYCSINKFPKTSNVSYKYTWGVQTIPQSDHEMHFLSTLLTLCAAIPFSFAHRVGHNKYLQVDVFHLPEKDIVYQNASLRYSPSAFTLVHTAKEAVLVDAPTVAEDGAHLADWIATTIPGKKLKYIYITHAHADHFNAFPQIQQKFPEAQVVTTQKVLQHMPAQYGYPLWDIFWVGLFPSLKKADLSLVHALPPSVKFTIKSAKGKKHEFRAIEVGEGDTEDSTVLHVPDIDLIVGGDVVYGHCYQYLAENPTLDLRKQWIASLDKIKSLKPKVVVPSHMQASEGYGAEHLEQTQAYIEGWESLLAKAKSWEELESLAKKRWPDRIGSYILRYTAQTFFNATFGE</sequence>
<dbReference type="Pfam" id="PF00753">
    <property type="entry name" value="Lactamase_B"/>
    <property type="match status" value="1"/>
</dbReference>
<dbReference type="SUPFAM" id="SSF56281">
    <property type="entry name" value="Metallo-hydrolase/oxidoreductase"/>
    <property type="match status" value="1"/>
</dbReference>
<dbReference type="AlphaFoldDB" id="A0A6A5UKU1"/>
<dbReference type="SMART" id="SM00849">
    <property type="entry name" value="Lactamase_B"/>
    <property type="match status" value="1"/>
</dbReference>
<gene>
    <name evidence="2" type="ORF">BU23DRAFT_25215</name>
</gene>
<evidence type="ECO:0000313" key="2">
    <source>
        <dbReference type="EMBL" id="KAF1965455.1"/>
    </source>
</evidence>